<dbReference type="InterPro" id="IPR026569">
    <property type="entry name" value="Ribosomal_bL28"/>
</dbReference>
<name>A0A7S4BLY4_CHRCT</name>
<dbReference type="SUPFAM" id="SSF143800">
    <property type="entry name" value="L28p-like"/>
    <property type="match status" value="1"/>
</dbReference>
<organism evidence="4">
    <name type="scientific">Chrysotila carterae</name>
    <name type="common">Marine alga</name>
    <name type="synonym">Syracosphaera carterae</name>
    <dbReference type="NCBI Taxonomy" id="13221"/>
    <lineage>
        <taxon>Eukaryota</taxon>
        <taxon>Haptista</taxon>
        <taxon>Haptophyta</taxon>
        <taxon>Prymnesiophyceae</taxon>
        <taxon>Isochrysidales</taxon>
        <taxon>Isochrysidaceae</taxon>
        <taxon>Chrysotila</taxon>
    </lineage>
</organism>
<dbReference type="GO" id="GO:1990904">
    <property type="term" value="C:ribonucleoprotein complex"/>
    <property type="evidence" value="ECO:0007669"/>
    <property type="project" value="UniProtKB-KW"/>
</dbReference>
<dbReference type="PANTHER" id="PTHR13528:SF2">
    <property type="entry name" value="LARGE RIBOSOMAL SUBUNIT PROTEIN BL28M"/>
    <property type="match status" value="1"/>
</dbReference>
<evidence type="ECO:0008006" key="5">
    <source>
        <dbReference type="Google" id="ProtNLM"/>
    </source>
</evidence>
<gene>
    <name evidence="4" type="ORF">PCAR00345_LOCUS22812</name>
</gene>
<dbReference type="HAMAP" id="MF_00373">
    <property type="entry name" value="Ribosomal_bL28"/>
    <property type="match status" value="1"/>
</dbReference>
<dbReference type="Gene3D" id="2.30.170.40">
    <property type="entry name" value="Ribosomal protein L28/L24"/>
    <property type="match status" value="1"/>
</dbReference>
<dbReference type="GO" id="GO:0003735">
    <property type="term" value="F:structural constituent of ribosome"/>
    <property type="evidence" value="ECO:0007669"/>
    <property type="project" value="InterPro"/>
</dbReference>
<evidence type="ECO:0000256" key="3">
    <source>
        <dbReference type="ARBA" id="ARBA00023274"/>
    </source>
</evidence>
<keyword evidence="3" id="KW-0687">Ribonucleoprotein</keyword>
<proteinExistence type="inferred from homology"/>
<keyword evidence="2" id="KW-0689">Ribosomal protein</keyword>
<evidence type="ECO:0000256" key="2">
    <source>
        <dbReference type="ARBA" id="ARBA00022980"/>
    </source>
</evidence>
<evidence type="ECO:0000256" key="1">
    <source>
        <dbReference type="ARBA" id="ARBA00008760"/>
    </source>
</evidence>
<dbReference type="AlphaFoldDB" id="A0A7S4BLY4"/>
<comment type="similarity">
    <text evidence="1">Belongs to the bacterial ribosomal protein bL28 family.</text>
</comment>
<reference evidence="4" key="1">
    <citation type="submission" date="2021-01" db="EMBL/GenBank/DDBJ databases">
        <authorList>
            <person name="Corre E."/>
            <person name="Pelletier E."/>
            <person name="Niang G."/>
            <person name="Scheremetjew M."/>
            <person name="Finn R."/>
            <person name="Kale V."/>
            <person name="Holt S."/>
            <person name="Cochrane G."/>
            <person name="Meng A."/>
            <person name="Brown T."/>
            <person name="Cohen L."/>
        </authorList>
    </citation>
    <scope>NUCLEOTIDE SEQUENCE</scope>
    <source>
        <strain evidence="4">CCMP645</strain>
    </source>
</reference>
<accession>A0A7S4BLY4</accession>
<dbReference type="Pfam" id="PF00830">
    <property type="entry name" value="Ribosomal_L28"/>
    <property type="match status" value="1"/>
</dbReference>
<sequence length="366" mass="40217">MLRLNLHRSMFNVVAATRLASMGSRAPAPAARLEAVLKGPAFVRRALCTASNAAAPAFKRPAVFTLPPDGTRPSYRPPSRKGFVPPGMSKLVKRAKKTKNLMKRGRRGLFHGKIVQFGNTISYKGKNKSRRKWSPNVKDKRFWSESYNRFLKFRVTTTTIRIVKRLKHGIDDYLMGTPNEVLRYPKAIRMKRRLLFAHRKMAELDAAKHEGEARVAAVAATDAAEGKAGPPSEVQAPVGDATTTGAAAAAAAVAQGDAVAGVAAGVTLMDASTVANDGAEEVRPYTPIPWLYRNTHSPTRKDRILSRLQKQRAMKVANRGRPMSKEQKREWSRAYEAREAAARIEASKKRIAIAESKRRKAAAAAA</sequence>
<protein>
    <recommendedName>
        <fullName evidence="5">50S ribosomal protein L24</fullName>
    </recommendedName>
</protein>
<dbReference type="InterPro" id="IPR037147">
    <property type="entry name" value="Ribosomal_bL28_sf"/>
</dbReference>
<evidence type="ECO:0000313" key="4">
    <source>
        <dbReference type="EMBL" id="CAE0770200.1"/>
    </source>
</evidence>
<dbReference type="EMBL" id="HBIZ01035812">
    <property type="protein sequence ID" value="CAE0770200.1"/>
    <property type="molecule type" value="Transcribed_RNA"/>
</dbReference>
<dbReference type="GO" id="GO:0005840">
    <property type="term" value="C:ribosome"/>
    <property type="evidence" value="ECO:0007669"/>
    <property type="project" value="UniProtKB-KW"/>
</dbReference>
<dbReference type="PANTHER" id="PTHR13528">
    <property type="entry name" value="39S RIBOSOMAL PROTEIN L28, MITOCHONDRIAL"/>
    <property type="match status" value="1"/>
</dbReference>
<dbReference type="InterPro" id="IPR034704">
    <property type="entry name" value="Ribosomal_bL28/bL31-like_sf"/>
</dbReference>